<comment type="subcellular location">
    <subcellularLocation>
        <location evidence="1">Cell membrane</location>
        <topology evidence="1">Multi-pass membrane protein</topology>
    </subcellularLocation>
</comment>
<dbReference type="GO" id="GO:0005886">
    <property type="term" value="C:plasma membrane"/>
    <property type="evidence" value="ECO:0007669"/>
    <property type="project" value="UniProtKB-SubCell"/>
</dbReference>
<dbReference type="PROSITE" id="PS51257">
    <property type="entry name" value="PROKAR_LIPOPROTEIN"/>
    <property type="match status" value="1"/>
</dbReference>
<evidence type="ECO:0000313" key="10">
    <source>
        <dbReference type="Proteomes" id="UP001319180"/>
    </source>
</evidence>
<dbReference type="AlphaFoldDB" id="A0AAP2GES6"/>
<evidence type="ECO:0000259" key="8">
    <source>
        <dbReference type="Pfam" id="PF12704"/>
    </source>
</evidence>
<feature type="domain" description="MacB-like periplasmic core" evidence="8">
    <location>
        <begin position="21"/>
        <end position="238"/>
    </location>
</feature>
<feature type="domain" description="MacB-like periplasmic core" evidence="8">
    <location>
        <begin position="436"/>
        <end position="592"/>
    </location>
</feature>
<evidence type="ECO:0000313" key="9">
    <source>
        <dbReference type="EMBL" id="MBT1688717.1"/>
    </source>
</evidence>
<feature type="transmembrane region" description="Helical" evidence="6">
    <location>
        <begin position="748"/>
        <end position="772"/>
    </location>
</feature>
<keyword evidence="2" id="KW-1003">Cell membrane</keyword>
<sequence length="791" mass="89710">MIKNYLLITLRSMMKNKFFIFINIFGLSIGIACSIVAYFNWEYDQAFNRNHSHVGEIYRVSPLRTFDGTTEMHTMVSIPLANAIRQNIPDADHVTRLNRSWTNFKVGDNLFPGQVRYVDPDFFTMFTFDFLYGRPDAIKDKSTVMISDEMAKTLFGSTDVVGRQLTQVVREQLKEFTVGGVFRKQPMNSSFQAQSYMHYDNFFDDANEITENDWRYNTVLFVQVKDPSRVSVVHSQLQPYRENNNKVREDFQVTEYVLDPFDGMARRDSNNERWTETLHPANARAAVITPAIMAVLILLIACFNMTNTSIAISSRRLKEIGIRKVMGSMRVQLIIQFIGETLFICFLALVIGMVLGEVLISAWNSLWTEMKLTSHYLDAPGFLIFLIGILCFTGLLSGSYPAFYISGFEPVGILKGKQKFGGTNYFTRILLCLQYAISLLAIIGSFAFYENSLFQRDFDLGFDQKGVMIVYVSNGQEYETFRNAIARNKDIQAIAGSKHSVFSSRYRDPVKHESRQYEVDIIDVGDGYLQAMGLTLLEGRDFQKDSETDRRESVIITEEFAKTFSWDKPLGKEILWHDTVKLYVVGVAKNVFTAGLWDKAQPMMIRYTAPENYTHAIVSAPVDKLIAVNASMEQEWKQIFPNRLYTGRYLNEEMKESLTVNDNIVKIFAFLGIVAMVLSVTGLFTLVSLNIIRKMKEIGVRKVMGASVGNIARIINTEFAIILLIASAAGCLLGALLVNMLMSSIWKYYLPAGSNTFVISVVLMFMLSALAIGYKVFSAASMNPVSTLRDE</sequence>
<comment type="caution">
    <text evidence="9">The sequence shown here is derived from an EMBL/GenBank/DDBJ whole genome shotgun (WGS) entry which is preliminary data.</text>
</comment>
<dbReference type="PANTHER" id="PTHR30572:SF18">
    <property type="entry name" value="ABC-TYPE MACROLIDE FAMILY EXPORT SYSTEM PERMEASE COMPONENT 2"/>
    <property type="match status" value="1"/>
</dbReference>
<keyword evidence="10" id="KW-1185">Reference proteome</keyword>
<accession>A0AAP2GES6</accession>
<evidence type="ECO:0000256" key="4">
    <source>
        <dbReference type="ARBA" id="ARBA00022989"/>
    </source>
</evidence>
<keyword evidence="5 6" id="KW-0472">Membrane</keyword>
<feature type="domain" description="ABC3 transporter permease C-terminal" evidence="7">
    <location>
        <begin position="670"/>
        <end position="784"/>
    </location>
</feature>
<dbReference type="InterPro" id="IPR025857">
    <property type="entry name" value="MacB_PCD"/>
</dbReference>
<proteinExistence type="predicted"/>
<dbReference type="EMBL" id="JAHESC010000030">
    <property type="protein sequence ID" value="MBT1688717.1"/>
    <property type="molecule type" value="Genomic_DNA"/>
</dbReference>
<reference evidence="9 10" key="1">
    <citation type="submission" date="2021-05" db="EMBL/GenBank/DDBJ databases">
        <title>A Polyphasic approach of four new species of the genus Ohtaekwangia: Ohtaekwangia histidinii sp. nov., Ohtaekwangia cretensis sp. nov., Ohtaekwangia indiensis sp. nov., Ohtaekwangia reichenbachii sp. nov. from diverse environment.</title>
        <authorList>
            <person name="Octaviana S."/>
        </authorList>
    </citation>
    <scope>NUCLEOTIDE SEQUENCE [LARGE SCALE GENOMIC DNA]</scope>
    <source>
        <strain evidence="9 10">PWU37</strain>
    </source>
</reference>
<feature type="transmembrane region" description="Helical" evidence="6">
    <location>
        <begin position="667"/>
        <end position="692"/>
    </location>
</feature>
<dbReference type="Proteomes" id="UP001319180">
    <property type="component" value="Unassembled WGS sequence"/>
</dbReference>
<feature type="transmembrane region" description="Helical" evidence="6">
    <location>
        <begin position="719"/>
        <end position="742"/>
    </location>
</feature>
<evidence type="ECO:0000256" key="1">
    <source>
        <dbReference type="ARBA" id="ARBA00004651"/>
    </source>
</evidence>
<dbReference type="PANTHER" id="PTHR30572">
    <property type="entry name" value="MEMBRANE COMPONENT OF TRANSPORTER-RELATED"/>
    <property type="match status" value="1"/>
</dbReference>
<dbReference type="Pfam" id="PF02687">
    <property type="entry name" value="FtsX"/>
    <property type="match status" value="2"/>
</dbReference>
<organism evidence="9 10">
    <name type="scientific">Dawidia soli</name>
    <dbReference type="NCBI Taxonomy" id="2782352"/>
    <lineage>
        <taxon>Bacteria</taxon>
        <taxon>Pseudomonadati</taxon>
        <taxon>Bacteroidota</taxon>
        <taxon>Cytophagia</taxon>
        <taxon>Cytophagales</taxon>
        <taxon>Chryseotaleaceae</taxon>
        <taxon>Dawidia</taxon>
    </lineage>
</organism>
<protein>
    <submittedName>
        <fullName evidence="9">ABC transporter permease</fullName>
    </submittedName>
</protein>
<dbReference type="InterPro" id="IPR003838">
    <property type="entry name" value="ABC3_permease_C"/>
</dbReference>
<dbReference type="GO" id="GO:0022857">
    <property type="term" value="F:transmembrane transporter activity"/>
    <property type="evidence" value="ECO:0007669"/>
    <property type="project" value="TreeGrafter"/>
</dbReference>
<gene>
    <name evidence="9" type="ORF">KK078_19260</name>
</gene>
<evidence type="ECO:0000256" key="5">
    <source>
        <dbReference type="ARBA" id="ARBA00023136"/>
    </source>
</evidence>
<keyword evidence="4 6" id="KW-1133">Transmembrane helix</keyword>
<evidence type="ECO:0000256" key="3">
    <source>
        <dbReference type="ARBA" id="ARBA00022692"/>
    </source>
</evidence>
<evidence type="ECO:0000256" key="6">
    <source>
        <dbReference type="SAM" id="Phobius"/>
    </source>
</evidence>
<evidence type="ECO:0000259" key="7">
    <source>
        <dbReference type="Pfam" id="PF02687"/>
    </source>
</evidence>
<feature type="transmembrane region" description="Helical" evidence="6">
    <location>
        <begin position="425"/>
        <end position="449"/>
    </location>
</feature>
<dbReference type="RefSeq" id="WP_254091944.1">
    <property type="nucleotide sequence ID" value="NZ_JAHESC010000030.1"/>
</dbReference>
<dbReference type="InterPro" id="IPR050250">
    <property type="entry name" value="Macrolide_Exporter_MacB"/>
</dbReference>
<feature type="domain" description="ABC3 transporter permease C-terminal" evidence="7">
    <location>
        <begin position="292"/>
        <end position="410"/>
    </location>
</feature>
<feature type="transmembrane region" description="Helical" evidence="6">
    <location>
        <begin position="382"/>
        <end position="404"/>
    </location>
</feature>
<name>A0AAP2GES6_9BACT</name>
<keyword evidence="3 6" id="KW-0812">Transmembrane</keyword>
<evidence type="ECO:0000256" key="2">
    <source>
        <dbReference type="ARBA" id="ARBA00022475"/>
    </source>
</evidence>
<feature type="transmembrane region" description="Helical" evidence="6">
    <location>
        <begin position="333"/>
        <end position="362"/>
    </location>
</feature>
<feature type="transmembrane region" description="Helical" evidence="6">
    <location>
        <begin position="20"/>
        <end position="41"/>
    </location>
</feature>
<dbReference type="Pfam" id="PF12704">
    <property type="entry name" value="MacB_PCD"/>
    <property type="match status" value="2"/>
</dbReference>
<feature type="transmembrane region" description="Helical" evidence="6">
    <location>
        <begin position="291"/>
        <end position="312"/>
    </location>
</feature>